<dbReference type="Pfam" id="PF12833">
    <property type="entry name" value="HTH_18"/>
    <property type="match status" value="1"/>
</dbReference>
<proteinExistence type="predicted"/>
<keyword evidence="3" id="KW-0804">Transcription</keyword>
<keyword evidence="7" id="KW-1185">Reference proteome</keyword>
<dbReference type="InterPro" id="IPR018060">
    <property type="entry name" value="HTH_AraC"/>
</dbReference>
<dbReference type="RefSeq" id="WP_258386101.1">
    <property type="nucleotide sequence ID" value="NZ_CP091430.1"/>
</dbReference>
<evidence type="ECO:0000259" key="5">
    <source>
        <dbReference type="PROSITE" id="PS01124"/>
    </source>
</evidence>
<keyword evidence="1" id="KW-0805">Transcription regulation</keyword>
<dbReference type="PANTHER" id="PTHR43280:SF2">
    <property type="entry name" value="HTH-TYPE TRANSCRIPTIONAL REGULATOR EXSA"/>
    <property type="match status" value="1"/>
</dbReference>
<dbReference type="Pfam" id="PF02311">
    <property type="entry name" value="AraC_binding"/>
    <property type="match status" value="1"/>
</dbReference>
<evidence type="ECO:0000313" key="6">
    <source>
        <dbReference type="EMBL" id="UVI30031.1"/>
    </source>
</evidence>
<dbReference type="InterPro" id="IPR003313">
    <property type="entry name" value="AraC-bd"/>
</dbReference>
<accession>A0ABY5S7Z6</accession>
<evidence type="ECO:0000256" key="4">
    <source>
        <dbReference type="SAM" id="MobiDB-lite"/>
    </source>
</evidence>
<evidence type="ECO:0000256" key="2">
    <source>
        <dbReference type="ARBA" id="ARBA00023125"/>
    </source>
</evidence>
<dbReference type="Gene3D" id="1.10.10.60">
    <property type="entry name" value="Homeodomain-like"/>
    <property type="match status" value="2"/>
</dbReference>
<evidence type="ECO:0000313" key="7">
    <source>
        <dbReference type="Proteomes" id="UP001057877"/>
    </source>
</evidence>
<dbReference type="InterPro" id="IPR037923">
    <property type="entry name" value="HTH-like"/>
</dbReference>
<feature type="domain" description="HTH araC/xylS-type" evidence="5">
    <location>
        <begin position="178"/>
        <end position="276"/>
    </location>
</feature>
<sequence>MDDKPRNRVLEQTPAPPPGALVSGYTNEPYGFYGYRSWGTKDWLVMFTLSGEGCVRNDDLLQYCRSGDLIILQPGTPHDYFTPEGSHWEMMWAHFIPRSSWMSWINLPKLSKGLLFIHVRDPVVQERMRTAFSNLIADNQAMNHPLREELGLNSLEEIMLLATSLHSDSKHKLDPRIHEVLNLISHNIKEPYSIRDLAQHVCLSPSRLAHLFKEQTGDSILEFLLKMRLRQAAKLLEFTSRNITQIAADVGFHSPDYFTRKFSQYTGMTPSMFRNKSLDRTGSNEDGDPFLG</sequence>
<dbReference type="SMART" id="SM00342">
    <property type="entry name" value="HTH_ARAC"/>
    <property type="match status" value="1"/>
</dbReference>
<name>A0ABY5S7Z6_9BACL</name>
<evidence type="ECO:0000256" key="3">
    <source>
        <dbReference type="ARBA" id="ARBA00023163"/>
    </source>
</evidence>
<dbReference type="InterPro" id="IPR009057">
    <property type="entry name" value="Homeodomain-like_sf"/>
</dbReference>
<dbReference type="SUPFAM" id="SSF51215">
    <property type="entry name" value="Regulatory protein AraC"/>
    <property type="match status" value="1"/>
</dbReference>
<dbReference type="InterPro" id="IPR018062">
    <property type="entry name" value="HTH_AraC-typ_CS"/>
</dbReference>
<dbReference type="PROSITE" id="PS01124">
    <property type="entry name" value="HTH_ARAC_FAMILY_2"/>
    <property type="match status" value="1"/>
</dbReference>
<dbReference type="EMBL" id="CP091430">
    <property type="protein sequence ID" value="UVI30031.1"/>
    <property type="molecule type" value="Genomic_DNA"/>
</dbReference>
<reference evidence="6" key="1">
    <citation type="submission" date="2022-01" db="EMBL/GenBank/DDBJ databases">
        <title>Paenibacillus spongiae sp. nov., isolated from marine sponge.</title>
        <authorList>
            <person name="Li Z."/>
            <person name="Zhang M."/>
        </authorList>
    </citation>
    <scope>NUCLEOTIDE SEQUENCE</scope>
    <source>
        <strain evidence="6">PHS-Z3</strain>
    </source>
</reference>
<dbReference type="PROSITE" id="PS00041">
    <property type="entry name" value="HTH_ARAC_FAMILY_1"/>
    <property type="match status" value="1"/>
</dbReference>
<dbReference type="Proteomes" id="UP001057877">
    <property type="component" value="Chromosome"/>
</dbReference>
<dbReference type="InterPro" id="IPR020449">
    <property type="entry name" value="Tscrpt_reg_AraC-type_HTH"/>
</dbReference>
<evidence type="ECO:0000256" key="1">
    <source>
        <dbReference type="ARBA" id="ARBA00023015"/>
    </source>
</evidence>
<feature type="region of interest" description="Disordered" evidence="4">
    <location>
        <begin position="273"/>
        <end position="292"/>
    </location>
</feature>
<dbReference type="PANTHER" id="PTHR43280">
    <property type="entry name" value="ARAC-FAMILY TRANSCRIPTIONAL REGULATOR"/>
    <property type="match status" value="1"/>
</dbReference>
<dbReference type="PRINTS" id="PR00032">
    <property type="entry name" value="HTHARAC"/>
</dbReference>
<protein>
    <submittedName>
        <fullName evidence="6">Helix-turn-helix domain-containing protein</fullName>
    </submittedName>
</protein>
<organism evidence="6 7">
    <name type="scientific">Paenibacillus spongiae</name>
    <dbReference type="NCBI Taxonomy" id="2909671"/>
    <lineage>
        <taxon>Bacteria</taxon>
        <taxon>Bacillati</taxon>
        <taxon>Bacillota</taxon>
        <taxon>Bacilli</taxon>
        <taxon>Bacillales</taxon>
        <taxon>Paenibacillaceae</taxon>
        <taxon>Paenibacillus</taxon>
    </lineage>
</organism>
<gene>
    <name evidence="6" type="ORF">L1F29_32405</name>
</gene>
<keyword evidence="2" id="KW-0238">DNA-binding</keyword>
<dbReference type="SUPFAM" id="SSF46689">
    <property type="entry name" value="Homeodomain-like"/>
    <property type="match status" value="2"/>
</dbReference>
<dbReference type="Gene3D" id="2.60.120.280">
    <property type="entry name" value="Regulatory protein AraC"/>
    <property type="match status" value="1"/>
</dbReference>